<dbReference type="PANTHER" id="PTHR37460">
    <property type="entry name" value="ENDONUCLEASE III"/>
    <property type="match status" value="1"/>
</dbReference>
<protein>
    <recommendedName>
        <fullName evidence="1">GIY-YIG domain-containing protein</fullName>
    </recommendedName>
</protein>
<evidence type="ECO:0000313" key="3">
    <source>
        <dbReference type="Proteomes" id="UP000070263"/>
    </source>
</evidence>
<dbReference type="AlphaFoldDB" id="A0A133VM91"/>
<dbReference type="EMBL" id="LHYE01000007">
    <property type="protein sequence ID" value="KXB07527.1"/>
    <property type="molecule type" value="Genomic_DNA"/>
</dbReference>
<dbReference type="InterPro" id="IPR002837">
    <property type="entry name" value="DUF123"/>
</dbReference>
<reference evidence="2 3" key="1">
    <citation type="journal article" date="2016" name="Sci. Rep.">
        <title>Metabolic traits of an uncultured archaeal lineage -MSBL1- from brine pools of the Red Sea.</title>
        <authorList>
            <person name="Mwirichia R."/>
            <person name="Alam I."/>
            <person name="Rashid M."/>
            <person name="Vinu M."/>
            <person name="Ba-Alawi W."/>
            <person name="Anthony Kamau A."/>
            <person name="Kamanda Ngugi D."/>
            <person name="Goker M."/>
            <person name="Klenk H.P."/>
            <person name="Bajic V."/>
            <person name="Stingl U."/>
        </authorList>
    </citation>
    <scope>NUCLEOTIDE SEQUENCE [LARGE SCALE GENOMIC DNA]</scope>
    <source>
        <strain evidence="2">SCGC-AAA382A20</strain>
    </source>
</reference>
<keyword evidence="3" id="KW-1185">Reference proteome</keyword>
<dbReference type="PANTHER" id="PTHR37460:SF1">
    <property type="entry name" value="ENDONUCLEASE III"/>
    <property type="match status" value="1"/>
</dbReference>
<dbReference type="InterPro" id="IPR000305">
    <property type="entry name" value="GIY-YIG_endonuc"/>
</dbReference>
<sequence length="137" mass="16219">MKGTYTLLIKLPRDREIKIGALGEIMFREGGYAYVGSGLKSLEARIERHLREEKRYHWHIDYFLPESKIKKVIYIESDKRKECVIAYKLDEVFSKIEDFGSSDCKCKSHLFFSKHISKLEEKIVSIFREIGSKPRKW</sequence>
<dbReference type="Proteomes" id="UP000070263">
    <property type="component" value="Unassembled WGS sequence"/>
</dbReference>
<organism evidence="2 3">
    <name type="scientific">candidate division MSBL1 archaeon SCGC-AAA382A20</name>
    <dbReference type="NCBI Taxonomy" id="1698280"/>
    <lineage>
        <taxon>Archaea</taxon>
        <taxon>Methanobacteriati</taxon>
        <taxon>Methanobacteriota</taxon>
        <taxon>candidate division MSBL1</taxon>
    </lineage>
</organism>
<accession>A0A133VM91</accession>
<evidence type="ECO:0000259" key="1">
    <source>
        <dbReference type="SMART" id="SM00465"/>
    </source>
</evidence>
<feature type="domain" description="GIY-YIG" evidence="1">
    <location>
        <begin position="19"/>
        <end position="114"/>
    </location>
</feature>
<name>A0A133VM91_9EURY</name>
<evidence type="ECO:0000313" key="2">
    <source>
        <dbReference type="EMBL" id="KXB07527.1"/>
    </source>
</evidence>
<proteinExistence type="predicted"/>
<gene>
    <name evidence="2" type="ORF">AKJ51_01145</name>
</gene>
<dbReference type="SMART" id="SM00465">
    <property type="entry name" value="GIYc"/>
    <property type="match status" value="1"/>
</dbReference>
<dbReference type="CDD" id="cd10441">
    <property type="entry name" value="GIY-YIG_COG1833"/>
    <property type="match status" value="1"/>
</dbReference>
<comment type="caution">
    <text evidence="2">The sequence shown here is derived from an EMBL/GenBank/DDBJ whole genome shotgun (WGS) entry which is preliminary data.</text>
</comment>
<dbReference type="Pfam" id="PF01986">
    <property type="entry name" value="DUF123"/>
    <property type="match status" value="1"/>
</dbReference>